<evidence type="ECO:0000256" key="3">
    <source>
        <dbReference type="ARBA" id="ARBA00022741"/>
    </source>
</evidence>
<dbReference type="InterPro" id="IPR004344">
    <property type="entry name" value="TTL/TTLL_fam"/>
</dbReference>
<evidence type="ECO:0000313" key="6">
    <source>
        <dbReference type="EMBL" id="CAD7576643.1"/>
    </source>
</evidence>
<dbReference type="PROSITE" id="PS51221">
    <property type="entry name" value="TTL"/>
    <property type="match status" value="1"/>
</dbReference>
<dbReference type="GO" id="GO:0015631">
    <property type="term" value="F:tubulin binding"/>
    <property type="evidence" value="ECO:0007669"/>
    <property type="project" value="TreeGrafter"/>
</dbReference>
<name>A0A7R9JCX4_TIMCA</name>
<dbReference type="GO" id="GO:0005524">
    <property type="term" value="F:ATP binding"/>
    <property type="evidence" value="ECO:0007669"/>
    <property type="project" value="UniProtKB-KW"/>
</dbReference>
<evidence type="ECO:0000256" key="2">
    <source>
        <dbReference type="ARBA" id="ARBA00022598"/>
    </source>
</evidence>
<dbReference type="GO" id="GO:0000226">
    <property type="term" value="P:microtubule cytoskeleton organization"/>
    <property type="evidence" value="ECO:0007669"/>
    <property type="project" value="TreeGrafter"/>
</dbReference>
<dbReference type="GO" id="GO:0036064">
    <property type="term" value="C:ciliary basal body"/>
    <property type="evidence" value="ECO:0007669"/>
    <property type="project" value="TreeGrafter"/>
</dbReference>
<accession>A0A7R9JCX4</accession>
<dbReference type="EMBL" id="OE184493">
    <property type="protein sequence ID" value="CAD7576643.1"/>
    <property type="molecule type" value="Genomic_DNA"/>
</dbReference>
<dbReference type="Pfam" id="PF03133">
    <property type="entry name" value="TTL"/>
    <property type="match status" value="1"/>
</dbReference>
<dbReference type="PANTHER" id="PTHR12241:SF39">
    <property type="entry name" value="TUBULIN POLYGLUTAMYLASE TTLL9-RELATED"/>
    <property type="match status" value="1"/>
</dbReference>
<proteinExistence type="inferred from homology"/>
<gene>
    <name evidence="6" type="ORF">TCMB3V08_LOCUS9208</name>
</gene>
<dbReference type="Gene3D" id="3.30.470.20">
    <property type="entry name" value="ATP-grasp fold, B domain"/>
    <property type="match status" value="1"/>
</dbReference>
<evidence type="ECO:0000256" key="1">
    <source>
        <dbReference type="ARBA" id="ARBA00006820"/>
    </source>
</evidence>
<dbReference type="AlphaFoldDB" id="A0A7R9JCX4"/>
<evidence type="ECO:0000256" key="5">
    <source>
        <dbReference type="ARBA" id="ARBA00030445"/>
    </source>
</evidence>
<keyword evidence="4" id="KW-0067">ATP-binding</keyword>
<comment type="similarity">
    <text evidence="1">Belongs to the tubulin--tyrosine ligase family.</text>
</comment>
<organism evidence="6">
    <name type="scientific">Timema californicum</name>
    <name type="common">California timema</name>
    <name type="synonym">Walking stick</name>
    <dbReference type="NCBI Taxonomy" id="61474"/>
    <lineage>
        <taxon>Eukaryota</taxon>
        <taxon>Metazoa</taxon>
        <taxon>Ecdysozoa</taxon>
        <taxon>Arthropoda</taxon>
        <taxon>Hexapoda</taxon>
        <taxon>Insecta</taxon>
        <taxon>Pterygota</taxon>
        <taxon>Neoptera</taxon>
        <taxon>Polyneoptera</taxon>
        <taxon>Phasmatodea</taxon>
        <taxon>Timematodea</taxon>
        <taxon>Timematoidea</taxon>
        <taxon>Timematidae</taxon>
        <taxon>Timema</taxon>
    </lineage>
</organism>
<sequence>MQLQYTVLGTPPSASLVSIFPGQPLSYECDHRTADSVSRPTASDVVRFKKSMFDSLLDTHESSLIFSNLYLSVMCAHVWGEYMMFVEEYRKESDATWIVKPSCGSQGRGIFLFQKLKELMDWRTARSLTEANNKEVLSDWKTQRSHDNIGDQVPPDTHIVQRYIDNPYLIAGRKFDLRIYVLITSFSPLKAWIGREGFARLSNEQFSLSDLSDSRVHLTNSSIQLRSDSGGQGCKWSLRRLREFLTARHGATTVETLVQAIARVVLTSLRCVQNVIIQDRHCFELYGYDVLLDCNLKPWLIEVNASPSMSATSNEDYKLKYTLLQDVLNVLDLEGRGVWWLLHMQQAQSPSASGGVEPGERG</sequence>
<reference evidence="6" key="1">
    <citation type="submission" date="2020-11" db="EMBL/GenBank/DDBJ databases">
        <authorList>
            <person name="Tran Van P."/>
        </authorList>
    </citation>
    <scope>NUCLEOTIDE SEQUENCE</scope>
</reference>
<dbReference type="PANTHER" id="PTHR12241">
    <property type="entry name" value="TUBULIN POLYGLUTAMYLASE"/>
    <property type="match status" value="1"/>
</dbReference>
<dbReference type="SUPFAM" id="SSF56059">
    <property type="entry name" value="Glutathione synthetase ATP-binding domain-like"/>
    <property type="match status" value="1"/>
</dbReference>
<protein>
    <recommendedName>
        <fullName evidence="5">Tubulin--tyrosine ligase-like protein 9</fullName>
    </recommendedName>
</protein>
<keyword evidence="2" id="KW-0436">Ligase</keyword>
<evidence type="ECO:0000256" key="4">
    <source>
        <dbReference type="ARBA" id="ARBA00022840"/>
    </source>
</evidence>
<keyword evidence="3" id="KW-0547">Nucleotide-binding</keyword>
<dbReference type="GO" id="GO:0070740">
    <property type="term" value="F:tubulin-glutamic acid ligase activity"/>
    <property type="evidence" value="ECO:0007669"/>
    <property type="project" value="TreeGrafter"/>
</dbReference>